<reference evidence="1 2" key="1">
    <citation type="submission" date="2019-05" db="EMBL/GenBank/DDBJ databases">
        <title>Another draft genome of Portunus trituberculatus and its Hox gene families provides insights of decapod evolution.</title>
        <authorList>
            <person name="Jeong J.-H."/>
            <person name="Song I."/>
            <person name="Kim S."/>
            <person name="Choi T."/>
            <person name="Kim D."/>
            <person name="Ryu S."/>
            <person name="Kim W."/>
        </authorList>
    </citation>
    <scope>NUCLEOTIDE SEQUENCE [LARGE SCALE GENOMIC DNA]</scope>
    <source>
        <tissue evidence="1">Muscle</tissue>
    </source>
</reference>
<dbReference type="Proteomes" id="UP000324222">
    <property type="component" value="Unassembled WGS sequence"/>
</dbReference>
<comment type="caution">
    <text evidence="1">The sequence shown here is derived from an EMBL/GenBank/DDBJ whole genome shotgun (WGS) entry which is preliminary data.</text>
</comment>
<evidence type="ECO:0000313" key="2">
    <source>
        <dbReference type="Proteomes" id="UP000324222"/>
    </source>
</evidence>
<gene>
    <name evidence="1" type="ORF">E2C01_083525</name>
</gene>
<proteinExistence type="predicted"/>
<name>A0A5B7IVE8_PORTR</name>
<protein>
    <submittedName>
        <fullName evidence="1">Uncharacterized protein</fullName>
    </submittedName>
</protein>
<organism evidence="1 2">
    <name type="scientific">Portunus trituberculatus</name>
    <name type="common">Swimming crab</name>
    <name type="synonym">Neptunus trituberculatus</name>
    <dbReference type="NCBI Taxonomy" id="210409"/>
    <lineage>
        <taxon>Eukaryota</taxon>
        <taxon>Metazoa</taxon>
        <taxon>Ecdysozoa</taxon>
        <taxon>Arthropoda</taxon>
        <taxon>Crustacea</taxon>
        <taxon>Multicrustacea</taxon>
        <taxon>Malacostraca</taxon>
        <taxon>Eumalacostraca</taxon>
        <taxon>Eucarida</taxon>
        <taxon>Decapoda</taxon>
        <taxon>Pleocyemata</taxon>
        <taxon>Brachyura</taxon>
        <taxon>Eubrachyura</taxon>
        <taxon>Portunoidea</taxon>
        <taxon>Portunidae</taxon>
        <taxon>Portuninae</taxon>
        <taxon>Portunus</taxon>
    </lineage>
</organism>
<sequence length="73" mass="7917">MAGTSLPCFSLAPPALPPRPGKFFAEFLFASSRLAILPPCTSPSLYTCFPRLHYLVCTLLLAVLHFSSGTMDK</sequence>
<dbReference type="EMBL" id="VSRR010078311">
    <property type="protein sequence ID" value="MPC88610.1"/>
    <property type="molecule type" value="Genomic_DNA"/>
</dbReference>
<keyword evidence="2" id="KW-1185">Reference proteome</keyword>
<dbReference type="AlphaFoldDB" id="A0A5B7IVE8"/>
<accession>A0A5B7IVE8</accession>
<evidence type="ECO:0000313" key="1">
    <source>
        <dbReference type="EMBL" id="MPC88610.1"/>
    </source>
</evidence>